<accession>A0A917IY88</accession>
<dbReference type="EMBL" id="BMIB01000003">
    <property type="protein sequence ID" value="GGH70671.1"/>
    <property type="molecule type" value="Genomic_DNA"/>
</dbReference>
<organism evidence="2 3">
    <name type="scientific">Filimonas zeae</name>
    <dbReference type="NCBI Taxonomy" id="1737353"/>
    <lineage>
        <taxon>Bacteria</taxon>
        <taxon>Pseudomonadati</taxon>
        <taxon>Bacteroidota</taxon>
        <taxon>Chitinophagia</taxon>
        <taxon>Chitinophagales</taxon>
        <taxon>Chitinophagaceae</taxon>
        <taxon>Filimonas</taxon>
    </lineage>
</organism>
<keyword evidence="3" id="KW-1185">Reference proteome</keyword>
<reference evidence="2" key="2">
    <citation type="submission" date="2020-09" db="EMBL/GenBank/DDBJ databases">
        <authorList>
            <person name="Sun Q."/>
            <person name="Zhou Y."/>
        </authorList>
    </citation>
    <scope>NUCLEOTIDE SEQUENCE</scope>
    <source>
        <strain evidence="2">CGMCC 1.15290</strain>
    </source>
</reference>
<feature type="domain" description="VWFA" evidence="1">
    <location>
        <begin position="5"/>
        <end position="179"/>
    </location>
</feature>
<dbReference type="InterPro" id="IPR028274">
    <property type="entry name" value="TerY-C"/>
</dbReference>
<dbReference type="InterPro" id="IPR036465">
    <property type="entry name" value="vWFA_dom_sf"/>
</dbReference>
<gene>
    <name evidence="2" type="ORF">GCM10011379_29190</name>
</gene>
<dbReference type="InterPro" id="IPR002035">
    <property type="entry name" value="VWF_A"/>
</dbReference>
<evidence type="ECO:0000313" key="3">
    <source>
        <dbReference type="Proteomes" id="UP000627292"/>
    </source>
</evidence>
<evidence type="ECO:0000259" key="1">
    <source>
        <dbReference type="PROSITE" id="PS50234"/>
    </source>
</evidence>
<dbReference type="SMART" id="SM00327">
    <property type="entry name" value="VWA"/>
    <property type="match status" value="1"/>
</dbReference>
<sequence>MRRLPIYFLIDVSESMVGEPVQLVEEGMARIIRELKADPYAIETAWISVIVFAGQAKTLVPLQELIHFYPPRFPVGGGTALSKGLGQLMFELRKNQVKTTYEQKGDWKPLIFMFTDGVPTDETNAAIQEWQQQWRSSVNLVAIAMGAEADTPVLREITDHVLLFNNSNADTYKQFFRWITASIKTTSESVENSGSGFELAKTDGDTLSKIDLTKAPPPAQYADSNFVVLAGKCQHTQRPYLMKYRKVVQPAAFSGLDLQTRAYRLVGAFSVTEAYHELSDNIQQQFSINTSELIGVPTCPCCGNQTAFAVCGCGQVHCIGDEEVSRCPSCGNQGRYTSSGEEGFDVNRTQG</sequence>
<dbReference type="Pfam" id="PF15616">
    <property type="entry name" value="TerY_C"/>
    <property type="match status" value="1"/>
</dbReference>
<evidence type="ECO:0000313" key="2">
    <source>
        <dbReference type="EMBL" id="GGH70671.1"/>
    </source>
</evidence>
<dbReference type="AlphaFoldDB" id="A0A917IY88"/>
<protein>
    <recommendedName>
        <fullName evidence="1">VWFA domain-containing protein</fullName>
    </recommendedName>
</protein>
<dbReference type="Proteomes" id="UP000627292">
    <property type="component" value="Unassembled WGS sequence"/>
</dbReference>
<name>A0A917IY88_9BACT</name>
<proteinExistence type="predicted"/>
<dbReference type="SUPFAM" id="SSF53300">
    <property type="entry name" value="vWA-like"/>
    <property type="match status" value="1"/>
</dbReference>
<dbReference type="Gene3D" id="3.40.50.410">
    <property type="entry name" value="von Willebrand factor, type A domain"/>
    <property type="match status" value="1"/>
</dbReference>
<comment type="caution">
    <text evidence="2">The sequence shown here is derived from an EMBL/GenBank/DDBJ whole genome shotgun (WGS) entry which is preliminary data.</text>
</comment>
<dbReference type="RefSeq" id="WP_188953478.1">
    <property type="nucleotide sequence ID" value="NZ_BMIB01000003.1"/>
</dbReference>
<dbReference type="PROSITE" id="PS50234">
    <property type="entry name" value="VWFA"/>
    <property type="match status" value="1"/>
</dbReference>
<reference evidence="2" key="1">
    <citation type="journal article" date="2014" name="Int. J. Syst. Evol. Microbiol.">
        <title>Complete genome sequence of Corynebacterium casei LMG S-19264T (=DSM 44701T), isolated from a smear-ripened cheese.</title>
        <authorList>
            <consortium name="US DOE Joint Genome Institute (JGI-PGF)"/>
            <person name="Walter F."/>
            <person name="Albersmeier A."/>
            <person name="Kalinowski J."/>
            <person name="Ruckert C."/>
        </authorList>
    </citation>
    <scope>NUCLEOTIDE SEQUENCE</scope>
    <source>
        <strain evidence="2">CGMCC 1.15290</strain>
    </source>
</reference>
<dbReference type="Pfam" id="PF00092">
    <property type="entry name" value="VWA"/>
    <property type="match status" value="1"/>
</dbReference>